<name>A0AAD7Z5K7_DIPPU</name>
<accession>A0AAD7Z5K7</accession>
<feature type="transmembrane region" description="Helical" evidence="1">
    <location>
        <begin position="166"/>
        <end position="185"/>
    </location>
</feature>
<feature type="non-terminal residue" evidence="2">
    <location>
        <position position="221"/>
    </location>
</feature>
<keyword evidence="1" id="KW-1133">Transmembrane helix</keyword>
<protein>
    <submittedName>
        <fullName evidence="2">Uncharacterized protein</fullName>
    </submittedName>
</protein>
<dbReference type="Proteomes" id="UP001233999">
    <property type="component" value="Unassembled WGS sequence"/>
</dbReference>
<feature type="non-terminal residue" evidence="2">
    <location>
        <position position="1"/>
    </location>
</feature>
<proteinExistence type="predicted"/>
<evidence type="ECO:0000313" key="3">
    <source>
        <dbReference type="Proteomes" id="UP001233999"/>
    </source>
</evidence>
<dbReference type="AlphaFoldDB" id="A0AAD7Z5K7"/>
<keyword evidence="3" id="KW-1185">Reference proteome</keyword>
<evidence type="ECO:0000256" key="1">
    <source>
        <dbReference type="SAM" id="Phobius"/>
    </source>
</evidence>
<organism evidence="2 3">
    <name type="scientific">Diploptera punctata</name>
    <name type="common">Pacific beetle cockroach</name>
    <dbReference type="NCBI Taxonomy" id="6984"/>
    <lineage>
        <taxon>Eukaryota</taxon>
        <taxon>Metazoa</taxon>
        <taxon>Ecdysozoa</taxon>
        <taxon>Arthropoda</taxon>
        <taxon>Hexapoda</taxon>
        <taxon>Insecta</taxon>
        <taxon>Pterygota</taxon>
        <taxon>Neoptera</taxon>
        <taxon>Polyneoptera</taxon>
        <taxon>Dictyoptera</taxon>
        <taxon>Blattodea</taxon>
        <taxon>Blaberoidea</taxon>
        <taxon>Blaberidae</taxon>
        <taxon>Diplopterinae</taxon>
        <taxon>Diploptera</taxon>
    </lineage>
</organism>
<gene>
    <name evidence="2" type="ORF">L9F63_026015</name>
</gene>
<comment type="caution">
    <text evidence="2">The sequence shown here is derived from an EMBL/GenBank/DDBJ whole genome shotgun (WGS) entry which is preliminary data.</text>
</comment>
<sequence length="221" mass="24730">KKVNSSQFVAFTVYRILHGIRTGHQYDVVYIICFALTIYAILASITLRAYSVHYLVCVSPSQLYFCVLDHTCTILQGEEGKSVESALVCFLASYCPDGFRFLRCLERGGVVHHIYLCSTFLTKKLNIYTTVQFLLCLIRKLNGIPNIKAFVLPLVGSSSLPTKSQAILSTAFPYLHVVLVALLALPHLSMGDAFRFLCSDQPLVLCGPFKLFHSTLYIYSL</sequence>
<feature type="transmembrane region" description="Helical" evidence="1">
    <location>
        <begin position="28"/>
        <end position="50"/>
    </location>
</feature>
<reference evidence="2" key="2">
    <citation type="submission" date="2023-05" db="EMBL/GenBank/DDBJ databases">
        <authorList>
            <person name="Fouks B."/>
        </authorList>
    </citation>
    <scope>NUCLEOTIDE SEQUENCE</scope>
    <source>
        <strain evidence="2">Stay&amp;Tobe</strain>
        <tissue evidence="2">Testes</tissue>
    </source>
</reference>
<keyword evidence="1" id="KW-0812">Transmembrane</keyword>
<dbReference type="EMBL" id="JASPKZ010010450">
    <property type="protein sequence ID" value="KAJ9574338.1"/>
    <property type="molecule type" value="Genomic_DNA"/>
</dbReference>
<keyword evidence="1" id="KW-0472">Membrane</keyword>
<reference evidence="2" key="1">
    <citation type="journal article" date="2023" name="IScience">
        <title>Live-bearing cockroach genome reveals convergent evolutionary mechanisms linked to viviparity in insects and beyond.</title>
        <authorList>
            <person name="Fouks B."/>
            <person name="Harrison M.C."/>
            <person name="Mikhailova A.A."/>
            <person name="Marchal E."/>
            <person name="English S."/>
            <person name="Carruthers M."/>
            <person name="Jennings E.C."/>
            <person name="Chiamaka E.L."/>
            <person name="Frigard R.A."/>
            <person name="Pippel M."/>
            <person name="Attardo G.M."/>
            <person name="Benoit J.B."/>
            <person name="Bornberg-Bauer E."/>
            <person name="Tobe S.S."/>
        </authorList>
    </citation>
    <scope>NUCLEOTIDE SEQUENCE</scope>
    <source>
        <strain evidence="2">Stay&amp;Tobe</strain>
    </source>
</reference>
<evidence type="ECO:0000313" key="2">
    <source>
        <dbReference type="EMBL" id="KAJ9574338.1"/>
    </source>
</evidence>